<dbReference type="InterPro" id="IPR019786">
    <property type="entry name" value="Zinc_finger_PHD-type_CS"/>
</dbReference>
<feature type="region of interest" description="Disordered" evidence="8">
    <location>
        <begin position="369"/>
        <end position="459"/>
    </location>
</feature>
<comment type="caution">
    <text evidence="10">The sequence shown here is derived from an EMBL/GenBank/DDBJ whole genome shotgun (WGS) entry which is preliminary data.</text>
</comment>
<feature type="compositionally biased region" description="Basic and acidic residues" evidence="8">
    <location>
        <begin position="118"/>
        <end position="132"/>
    </location>
</feature>
<dbReference type="Pfam" id="PF18104">
    <property type="entry name" value="Tudor_2"/>
    <property type="match status" value="1"/>
</dbReference>
<evidence type="ECO:0000256" key="5">
    <source>
        <dbReference type="ARBA" id="ARBA00022833"/>
    </source>
</evidence>
<proteinExistence type="predicted"/>
<dbReference type="InterPro" id="IPR013083">
    <property type="entry name" value="Znf_RING/FYVE/PHD"/>
</dbReference>
<feature type="compositionally biased region" description="Low complexity" evidence="8">
    <location>
        <begin position="216"/>
        <end position="227"/>
    </location>
</feature>
<dbReference type="InterPro" id="IPR040477">
    <property type="entry name" value="KDM4-like_Tudor"/>
</dbReference>
<sequence length="927" mass="103119">MDLRSGEEVLARWTDCRYYPAKIESVHKEGTYTVQFYDGVIRCMKRMHIKSMPEDAKGQDWIALVRAATSAAKSKQHPGADSSKDRRGGKLGDEAGAFGEEEPDSAGKSATYGSVGEGDAKLSSDQPEGVKLKRERTKFTTKRSLLNKIPVAMNEDEAEPREETGDAPGTCQEGPTAGIEQHIPGMPLRPFATTNMPQSGRSQPRATPTTAEEQLSAAATPAPSAWPAVSGIARTDCTPHAMVKPEPSVSPCLGVPMAFPSPPPQPPITERAKQAERGFSNQTPAGEKASPSIAGADLKTAPRTPKLNKHSREPIMNTIKLEDPTSSHDLDHTKFKCQVSGCSKAFRKAKLLDYHLKYYHNADKEAELEAGSPNRAGRTRTTSASTPCGAHLEASSNKRRRTVSTSASLSPPDHALQLDSCGARLKPPKFGKKKRSSASISSEGTEDSLPPPPPLRNRSFESLHDKILKKVIEKDNHLDPGLFRLEKKVKLEEKCQPAVYYTGKKKEKDRERKEKKEKDPFKLKQKKKKKKKKKSKQHTYSDLPLAFLERGSSPLSRAHSFQYPRAILSVDLTGENLSDVEFLEDSSTESLLLSGDEFGQDLDSLTMEDFQEEGDAAEIVRCICQTQEENGFMIQCEECMCWQHSLCMGLPEACLPEQYSCYVCRDPPGQRWNAKYRHDKDWLNRGQLYGLSFLSENYSRQNAKKIVSAHQLLADVFSVKEVLHGLQLKMGILQNKHNPNLHLWAQSWVNLNEDEPMGGRPAHVFYQERLDELGPTSNPDAYIASEHSYQKPPSLGLDPWPAADQLGLEGEEVPETEANAPATHTERTAMSMSVCPMENGSESSEQARNRLQWQTNLLAHIEDVQNQVAVRMDLIERELDVLESWLDFTGELEPPDPLARLPQLKLRIKRLLTDLAKVQQMSTLCSV</sequence>
<feature type="compositionally biased region" description="Polar residues" evidence="8">
    <location>
        <begin position="192"/>
        <end position="213"/>
    </location>
</feature>
<evidence type="ECO:0000259" key="9">
    <source>
        <dbReference type="PROSITE" id="PS50157"/>
    </source>
</evidence>
<feature type="compositionally biased region" description="Basic and acidic residues" evidence="8">
    <location>
        <begin position="504"/>
        <end position="522"/>
    </location>
</feature>
<keyword evidence="2" id="KW-0479">Metal-binding</keyword>
<dbReference type="InterPro" id="IPR047405">
    <property type="entry name" value="Tudor_PHF20L1"/>
</dbReference>
<keyword evidence="4 7" id="KW-0863">Zinc-finger</keyword>
<dbReference type="InterPro" id="IPR013087">
    <property type="entry name" value="Znf_C2H2_type"/>
</dbReference>
<dbReference type="Pfam" id="PF20826">
    <property type="entry name" value="PHD_5"/>
    <property type="match status" value="1"/>
</dbReference>
<keyword evidence="3" id="KW-0677">Repeat</keyword>
<feature type="region of interest" description="Disordered" evidence="8">
    <location>
        <begin position="503"/>
        <end position="538"/>
    </location>
</feature>
<feature type="domain" description="C2H2-type" evidence="9">
    <location>
        <begin position="335"/>
        <end position="365"/>
    </location>
</feature>
<dbReference type="CDD" id="cd20454">
    <property type="entry name" value="Tudor_PHF20L1"/>
    <property type="match status" value="1"/>
</dbReference>
<organism evidence="10 11">
    <name type="scientific">Aldrovandia affinis</name>
    <dbReference type="NCBI Taxonomy" id="143900"/>
    <lineage>
        <taxon>Eukaryota</taxon>
        <taxon>Metazoa</taxon>
        <taxon>Chordata</taxon>
        <taxon>Craniata</taxon>
        <taxon>Vertebrata</taxon>
        <taxon>Euteleostomi</taxon>
        <taxon>Actinopterygii</taxon>
        <taxon>Neopterygii</taxon>
        <taxon>Teleostei</taxon>
        <taxon>Notacanthiformes</taxon>
        <taxon>Halosauridae</taxon>
        <taxon>Aldrovandia</taxon>
    </lineage>
</organism>
<dbReference type="InterPro" id="IPR001965">
    <property type="entry name" value="Znf_PHD"/>
</dbReference>
<dbReference type="SMART" id="SM00333">
    <property type="entry name" value="TUDOR"/>
    <property type="match status" value="1"/>
</dbReference>
<dbReference type="PANTHER" id="PTHR15856:SF26">
    <property type="entry name" value="PHD FINGER PROTEIN 20-LIKE PROTEIN 1"/>
    <property type="match status" value="1"/>
</dbReference>
<protein>
    <recommendedName>
        <fullName evidence="9">C2H2-type domain-containing protein</fullName>
    </recommendedName>
</protein>
<evidence type="ECO:0000256" key="6">
    <source>
        <dbReference type="ARBA" id="ARBA00023242"/>
    </source>
</evidence>
<dbReference type="SUPFAM" id="SSF57903">
    <property type="entry name" value="FYVE/PHD zinc finger"/>
    <property type="match status" value="1"/>
</dbReference>
<feature type="compositionally biased region" description="Low complexity" evidence="8">
    <location>
        <begin position="375"/>
        <end position="386"/>
    </location>
</feature>
<feature type="compositionally biased region" description="Basic residues" evidence="8">
    <location>
        <begin position="426"/>
        <end position="436"/>
    </location>
</feature>
<evidence type="ECO:0000256" key="4">
    <source>
        <dbReference type="ARBA" id="ARBA00022771"/>
    </source>
</evidence>
<dbReference type="EMBL" id="JAINUG010000060">
    <property type="protein sequence ID" value="KAJ8403150.1"/>
    <property type="molecule type" value="Genomic_DNA"/>
</dbReference>
<dbReference type="PANTHER" id="PTHR15856">
    <property type="entry name" value="PHD FINGER PROTEIN 20-RELATED"/>
    <property type="match status" value="1"/>
</dbReference>
<feature type="compositionally biased region" description="Basic residues" evidence="8">
    <location>
        <begin position="523"/>
        <end position="537"/>
    </location>
</feature>
<reference evidence="10" key="1">
    <citation type="journal article" date="2023" name="Science">
        <title>Genome structures resolve the early diversification of teleost fishes.</title>
        <authorList>
            <person name="Parey E."/>
            <person name="Louis A."/>
            <person name="Montfort J."/>
            <person name="Bouchez O."/>
            <person name="Roques C."/>
            <person name="Iampietro C."/>
            <person name="Lluch J."/>
            <person name="Castinel A."/>
            <person name="Donnadieu C."/>
            <person name="Desvignes T."/>
            <person name="Floi Bucao C."/>
            <person name="Jouanno E."/>
            <person name="Wen M."/>
            <person name="Mejri S."/>
            <person name="Dirks R."/>
            <person name="Jansen H."/>
            <person name="Henkel C."/>
            <person name="Chen W.J."/>
            <person name="Zahm M."/>
            <person name="Cabau C."/>
            <person name="Klopp C."/>
            <person name="Thompson A.W."/>
            <person name="Robinson-Rechavi M."/>
            <person name="Braasch I."/>
            <person name="Lecointre G."/>
            <person name="Bobe J."/>
            <person name="Postlethwait J.H."/>
            <person name="Berthelot C."/>
            <person name="Roest Crollius H."/>
            <person name="Guiguen Y."/>
        </authorList>
    </citation>
    <scope>NUCLEOTIDE SEQUENCE</scope>
    <source>
        <strain evidence="10">NC1722</strain>
    </source>
</reference>
<dbReference type="PROSITE" id="PS50157">
    <property type="entry name" value="ZINC_FINGER_C2H2_2"/>
    <property type="match status" value="1"/>
</dbReference>
<dbReference type="PROSITE" id="PS01359">
    <property type="entry name" value="ZF_PHD_1"/>
    <property type="match status" value="1"/>
</dbReference>
<evidence type="ECO:0000256" key="1">
    <source>
        <dbReference type="ARBA" id="ARBA00004123"/>
    </source>
</evidence>
<dbReference type="SUPFAM" id="SSF63748">
    <property type="entry name" value="Tudor/PWWP/MBT"/>
    <property type="match status" value="1"/>
</dbReference>
<dbReference type="Gene3D" id="2.30.30.140">
    <property type="match status" value="1"/>
</dbReference>
<keyword evidence="11" id="KW-1185">Reference proteome</keyword>
<name>A0AAD7SIV7_9TELE</name>
<feature type="region of interest" description="Disordered" evidence="8">
    <location>
        <begin position="176"/>
        <end position="227"/>
    </location>
</feature>
<dbReference type="GO" id="GO:0044545">
    <property type="term" value="C:NSL complex"/>
    <property type="evidence" value="ECO:0007669"/>
    <property type="project" value="TreeGrafter"/>
</dbReference>
<dbReference type="GO" id="GO:0006357">
    <property type="term" value="P:regulation of transcription by RNA polymerase II"/>
    <property type="evidence" value="ECO:0007669"/>
    <property type="project" value="TreeGrafter"/>
</dbReference>
<evidence type="ECO:0000313" key="10">
    <source>
        <dbReference type="EMBL" id="KAJ8403150.1"/>
    </source>
</evidence>
<feature type="compositionally biased region" description="Basic and acidic residues" evidence="8">
    <location>
        <begin position="82"/>
        <end position="93"/>
    </location>
</feature>
<evidence type="ECO:0000256" key="3">
    <source>
        <dbReference type="ARBA" id="ARBA00022737"/>
    </source>
</evidence>
<dbReference type="InterPro" id="IPR011011">
    <property type="entry name" value="Znf_FYVE_PHD"/>
</dbReference>
<dbReference type="AlphaFoldDB" id="A0AAD7SIV7"/>
<dbReference type="Proteomes" id="UP001221898">
    <property type="component" value="Unassembled WGS sequence"/>
</dbReference>
<comment type="subcellular location">
    <subcellularLocation>
        <location evidence="1">Nucleus</location>
    </subcellularLocation>
</comment>
<keyword evidence="5" id="KW-0862">Zinc</keyword>
<feature type="region of interest" description="Disordered" evidence="8">
    <location>
        <begin position="281"/>
        <end position="309"/>
    </location>
</feature>
<dbReference type="SMART" id="SM00249">
    <property type="entry name" value="PHD"/>
    <property type="match status" value="1"/>
</dbReference>
<evidence type="ECO:0000313" key="11">
    <source>
        <dbReference type="Proteomes" id="UP001221898"/>
    </source>
</evidence>
<dbReference type="Gene3D" id="3.30.40.10">
    <property type="entry name" value="Zinc/RING finger domain, C3HC4 (zinc finger)"/>
    <property type="match status" value="1"/>
</dbReference>
<gene>
    <name evidence="10" type="ORF">AAFF_G00360660</name>
</gene>
<keyword evidence="6" id="KW-0539">Nucleus</keyword>
<dbReference type="PROSITE" id="PS00028">
    <property type="entry name" value="ZINC_FINGER_C2H2_1"/>
    <property type="match status" value="1"/>
</dbReference>
<evidence type="ECO:0000256" key="8">
    <source>
        <dbReference type="SAM" id="MobiDB-lite"/>
    </source>
</evidence>
<evidence type="ECO:0000256" key="7">
    <source>
        <dbReference type="PROSITE-ProRule" id="PRU00042"/>
    </source>
</evidence>
<dbReference type="GO" id="GO:0005634">
    <property type="term" value="C:nucleus"/>
    <property type="evidence" value="ECO:0007669"/>
    <property type="project" value="UniProtKB-SubCell"/>
</dbReference>
<dbReference type="InterPro" id="IPR002999">
    <property type="entry name" value="Tudor"/>
</dbReference>
<accession>A0AAD7SIV7</accession>
<evidence type="ECO:0000256" key="2">
    <source>
        <dbReference type="ARBA" id="ARBA00022723"/>
    </source>
</evidence>
<dbReference type="InterPro" id="IPR043449">
    <property type="entry name" value="PHF20-like"/>
</dbReference>
<dbReference type="GO" id="GO:0008270">
    <property type="term" value="F:zinc ion binding"/>
    <property type="evidence" value="ECO:0007669"/>
    <property type="project" value="UniProtKB-KW"/>
</dbReference>
<feature type="region of interest" description="Disordered" evidence="8">
    <location>
        <begin position="69"/>
        <end position="137"/>
    </location>
</feature>